<feature type="binding site" evidence="2">
    <location>
        <position position="227"/>
    </location>
    <ligand>
        <name>substrate</name>
    </ligand>
</feature>
<evidence type="ECO:0000256" key="1">
    <source>
        <dbReference type="ARBA" id="ARBA00022977"/>
    </source>
</evidence>
<keyword evidence="2" id="KW-0479">Metal-binding</keyword>
<dbReference type="HAMAP" id="MF_02128">
    <property type="entry name" value="TMP_kinase"/>
    <property type="match status" value="1"/>
</dbReference>
<dbReference type="AlphaFoldDB" id="A0A290HD18"/>
<dbReference type="RefSeq" id="WP_096046507.1">
    <property type="nucleotide sequence ID" value="NZ_CP023275.1"/>
</dbReference>
<evidence type="ECO:0000256" key="2">
    <source>
        <dbReference type="HAMAP-Rule" id="MF_02128"/>
    </source>
</evidence>
<dbReference type="InterPro" id="IPR016188">
    <property type="entry name" value="PurM-like_N"/>
</dbReference>
<dbReference type="GO" id="GO:0009030">
    <property type="term" value="F:thiamine-phosphate kinase activity"/>
    <property type="evidence" value="ECO:0007669"/>
    <property type="project" value="UniProtKB-UniRule"/>
</dbReference>
<comment type="function">
    <text evidence="2">Catalyzes the ATP-dependent phosphorylation of thiamine-monophosphate (TMP) to form thiamine-pyrophosphate (TPP), the active form of vitamin B1.</text>
</comment>
<dbReference type="GO" id="GO:0009229">
    <property type="term" value="P:thiamine diphosphate biosynthetic process"/>
    <property type="evidence" value="ECO:0007669"/>
    <property type="project" value="UniProtKB-UniRule"/>
</dbReference>
<accession>A0A290HD18</accession>
<dbReference type="GO" id="GO:0000287">
    <property type="term" value="F:magnesium ion binding"/>
    <property type="evidence" value="ECO:0007669"/>
    <property type="project" value="UniProtKB-UniRule"/>
</dbReference>
<evidence type="ECO:0000259" key="3">
    <source>
        <dbReference type="Pfam" id="PF00586"/>
    </source>
</evidence>
<comment type="pathway">
    <text evidence="2">Cofactor biosynthesis; thiamine diphosphate biosynthesis; thiamine diphosphate from thiamine phosphate: step 1/1.</text>
</comment>
<sequence>MSKEAFFISEFSSQHIGDDGAVVGDFVYSKDLFCEDIHFKRSWMSLTQIAQKSMLVNLSDAIAMNAKPKWVLIGIVMPKHFTYEQLRELSTGFQNVARAYGVEIIGGDTTAGNKLMISITIIAKRPSKVLYRSGAKLGDLVAFTGTLGRSYQELTRLLRGGHVGKDSRFKKPVLKATFVAKASKHLNAGMDISDGLSKDLSRLLKASGNLGLHVKHKLAKRTLCSGEEYEMLFSFDARKKKIVERIAKQTRTPITIVGKTVRKRYVCRCKEHHF</sequence>
<keyword evidence="2 4" id="KW-0808">Transferase</keyword>
<dbReference type="SUPFAM" id="SSF55326">
    <property type="entry name" value="PurM N-terminal domain-like"/>
    <property type="match status" value="1"/>
</dbReference>
<keyword evidence="2" id="KW-0460">Magnesium</keyword>
<dbReference type="InterPro" id="IPR006283">
    <property type="entry name" value="ThiL-like"/>
</dbReference>
<dbReference type="PANTHER" id="PTHR30270:SF0">
    <property type="entry name" value="THIAMINE-MONOPHOSPHATE KINASE"/>
    <property type="match status" value="1"/>
</dbReference>
<gene>
    <name evidence="2" type="primary">thiL</name>
    <name evidence="4" type="ORF">SJPD1_1323</name>
</gene>
<dbReference type="EMBL" id="CP023275">
    <property type="protein sequence ID" value="ATB69433.1"/>
    <property type="molecule type" value="Genomic_DNA"/>
</dbReference>
<feature type="binding site" evidence="2">
    <location>
        <position position="194"/>
    </location>
    <ligand>
        <name>Mg(2+)</name>
        <dbReference type="ChEBI" id="CHEBI:18420"/>
        <label>5</label>
    </ligand>
</feature>
<dbReference type="CDD" id="cd02194">
    <property type="entry name" value="ThiL"/>
    <property type="match status" value="1"/>
</dbReference>
<feature type="domain" description="PurM-like N-terminal" evidence="3">
    <location>
        <begin position="17"/>
        <end position="122"/>
    </location>
</feature>
<feature type="binding site" evidence="2">
    <location>
        <position position="60"/>
    </location>
    <ligand>
        <name>Mg(2+)</name>
        <dbReference type="ChEBI" id="CHEBI:18420"/>
        <label>3</label>
    </ligand>
</feature>
<keyword evidence="2" id="KW-0067">ATP-binding</keyword>
<comment type="caution">
    <text evidence="2">Lacks conserved residue(s) required for the propagation of feature annotation.</text>
</comment>
<keyword evidence="2 4" id="KW-0418">Kinase</keyword>
<dbReference type="OrthoDB" id="9802811at2"/>
<feature type="binding site" evidence="2">
    <location>
        <position position="19"/>
    </location>
    <ligand>
        <name>Mg(2+)</name>
        <dbReference type="ChEBI" id="CHEBI:18420"/>
        <label>3</label>
    </ligand>
</feature>
<feature type="binding site" evidence="2">
    <location>
        <position position="108"/>
    </location>
    <ligand>
        <name>Mg(2+)</name>
        <dbReference type="ChEBI" id="CHEBI:18420"/>
        <label>1</label>
    </ligand>
</feature>
<dbReference type="KEGG" id="sulj:SJPD1_1323"/>
<feature type="binding site" evidence="2">
    <location>
        <position position="38"/>
    </location>
    <ligand>
        <name>substrate</name>
    </ligand>
</feature>
<dbReference type="NCBIfam" id="TIGR01379">
    <property type="entry name" value="thiL"/>
    <property type="match status" value="1"/>
</dbReference>
<proteinExistence type="inferred from homology"/>
<reference evidence="5" key="1">
    <citation type="submission" date="2017-09" db="EMBL/GenBank/DDBJ databases">
        <title>The complete genome of Sulfurospirillum sp. JPD-1.</title>
        <authorList>
            <person name="Goris T."/>
        </authorList>
    </citation>
    <scope>NUCLEOTIDE SEQUENCE [LARGE SCALE GENOMIC DNA]</scope>
    <source>
        <strain evidence="5">JPD-1</strain>
    </source>
</reference>
<protein>
    <recommendedName>
        <fullName evidence="2">Thiamine-monophosphate kinase</fullName>
        <shortName evidence="2">TMP kinase</shortName>
        <shortName evidence="2">Thiamine-phosphate kinase</shortName>
        <ecNumber evidence="2">2.7.4.16</ecNumber>
    </recommendedName>
</protein>
<feature type="binding site" evidence="2">
    <location>
        <position position="60"/>
    </location>
    <ligand>
        <name>Mg(2+)</name>
        <dbReference type="ChEBI" id="CHEBI:18420"/>
        <label>4</label>
    </ligand>
</feature>
<organism evidence="4 5">
    <name type="scientific">Sulfurospirillum diekertiae</name>
    <dbReference type="NCBI Taxonomy" id="1854492"/>
    <lineage>
        <taxon>Bacteria</taxon>
        <taxon>Pseudomonadati</taxon>
        <taxon>Campylobacterota</taxon>
        <taxon>Epsilonproteobacteria</taxon>
        <taxon>Campylobacterales</taxon>
        <taxon>Sulfurospirillaceae</taxon>
        <taxon>Sulfurospirillum</taxon>
    </lineage>
</organism>
<feature type="binding site" evidence="2">
    <location>
        <position position="31"/>
    </location>
    <ligand>
        <name>Mg(2+)</name>
        <dbReference type="ChEBI" id="CHEBI:18420"/>
        <label>1</label>
    </ligand>
</feature>
<dbReference type="Gene3D" id="3.90.650.10">
    <property type="entry name" value="PurM-like C-terminal domain"/>
    <property type="match status" value="1"/>
</dbReference>
<keyword evidence="2" id="KW-0547">Nucleotide-binding</keyword>
<dbReference type="Proteomes" id="UP000217349">
    <property type="component" value="Chromosome"/>
</dbReference>
<keyword evidence="1 2" id="KW-0784">Thiamine biosynthesis</keyword>
<dbReference type="PANTHER" id="PTHR30270">
    <property type="entry name" value="THIAMINE-MONOPHOSPHATE KINASE"/>
    <property type="match status" value="1"/>
</dbReference>
<dbReference type="GO" id="GO:0009228">
    <property type="term" value="P:thiamine biosynthetic process"/>
    <property type="evidence" value="ECO:0007669"/>
    <property type="project" value="UniProtKB-KW"/>
</dbReference>
<feature type="binding site" evidence="2">
    <location>
        <position position="60"/>
    </location>
    <ligand>
        <name>Mg(2+)</name>
        <dbReference type="ChEBI" id="CHEBI:18420"/>
        <label>2</label>
    </ligand>
</feature>
<dbReference type="UniPathway" id="UPA00060">
    <property type="reaction ID" value="UER00142"/>
</dbReference>
<feature type="binding site" evidence="2">
    <location>
        <position position="191"/>
    </location>
    <ligand>
        <name>Mg(2+)</name>
        <dbReference type="ChEBI" id="CHEBI:18420"/>
        <label>3</label>
    </ligand>
</feature>
<comment type="similarity">
    <text evidence="2">Belongs to the thiamine-monophosphate kinase family.</text>
</comment>
<dbReference type="InterPro" id="IPR036676">
    <property type="entry name" value="PurM-like_C_sf"/>
</dbReference>
<comment type="miscellaneous">
    <text evidence="2">Reaction mechanism of ThiL seems to utilize a direct, inline transfer of the gamma-phosphate of ATP to TMP rather than a phosphorylated enzyme intermediate.</text>
</comment>
<feature type="binding site" evidence="2">
    <location>
        <begin position="107"/>
        <end position="108"/>
    </location>
    <ligand>
        <name>ATP</name>
        <dbReference type="ChEBI" id="CHEBI:30616"/>
    </ligand>
</feature>
<dbReference type="InterPro" id="IPR036921">
    <property type="entry name" value="PurM-like_N_sf"/>
</dbReference>
<feature type="binding site" evidence="2">
    <location>
        <position position="31"/>
    </location>
    <ligand>
        <name>Mg(2+)</name>
        <dbReference type="ChEBI" id="CHEBI:18420"/>
        <label>2</label>
    </ligand>
</feature>
<dbReference type="Gene3D" id="3.30.1330.10">
    <property type="entry name" value="PurM-like, N-terminal domain"/>
    <property type="match status" value="1"/>
</dbReference>
<dbReference type="NCBIfam" id="NF004354">
    <property type="entry name" value="PRK05731.2-3"/>
    <property type="match status" value="1"/>
</dbReference>
<evidence type="ECO:0000313" key="4">
    <source>
        <dbReference type="EMBL" id="ATB69433.1"/>
    </source>
</evidence>
<feature type="binding site" evidence="2">
    <location>
        <position position="132"/>
    </location>
    <ligand>
        <name>ATP</name>
        <dbReference type="ChEBI" id="CHEBI:30616"/>
    </ligand>
</feature>
<dbReference type="Pfam" id="PF00586">
    <property type="entry name" value="AIRS"/>
    <property type="match status" value="1"/>
</dbReference>
<evidence type="ECO:0000313" key="5">
    <source>
        <dbReference type="Proteomes" id="UP000217349"/>
    </source>
</evidence>
<dbReference type="EC" id="2.7.4.16" evidence="2"/>
<dbReference type="GO" id="GO:0005524">
    <property type="term" value="F:ATP binding"/>
    <property type="evidence" value="ECO:0007669"/>
    <property type="project" value="UniProtKB-UniRule"/>
</dbReference>
<dbReference type="SUPFAM" id="SSF56042">
    <property type="entry name" value="PurM C-terminal domain-like"/>
    <property type="match status" value="1"/>
</dbReference>
<name>A0A290HD18_9BACT</name>
<feature type="binding site" evidence="2">
    <location>
        <position position="19"/>
    </location>
    <ligand>
        <name>Mg(2+)</name>
        <dbReference type="ChEBI" id="CHEBI:18420"/>
        <label>4</label>
    </ligand>
</feature>
<feature type="binding site" evidence="2">
    <location>
        <position position="29"/>
    </location>
    <ligand>
        <name>Mg(2+)</name>
        <dbReference type="ChEBI" id="CHEBI:18420"/>
        <label>4</label>
    </ligand>
</feature>
<comment type="catalytic activity">
    <reaction evidence="2">
        <text>thiamine phosphate + ATP = thiamine diphosphate + ADP</text>
        <dbReference type="Rhea" id="RHEA:15913"/>
        <dbReference type="ChEBI" id="CHEBI:30616"/>
        <dbReference type="ChEBI" id="CHEBI:37575"/>
        <dbReference type="ChEBI" id="CHEBI:58937"/>
        <dbReference type="ChEBI" id="CHEBI:456216"/>
        <dbReference type="EC" id="2.7.4.16"/>
    </reaction>
</comment>
<feature type="binding site" evidence="2">
    <location>
        <position position="193"/>
    </location>
    <ligand>
        <name>ATP</name>
        <dbReference type="ChEBI" id="CHEBI:30616"/>
    </ligand>
</feature>